<keyword evidence="2" id="KW-0479">Metal-binding</keyword>
<gene>
    <name evidence="5" type="ORF">CKAH01_04465</name>
</gene>
<dbReference type="GO" id="GO:0046872">
    <property type="term" value="F:metal ion binding"/>
    <property type="evidence" value="ECO:0007669"/>
    <property type="project" value="UniProtKB-KW"/>
</dbReference>
<keyword evidence="3" id="KW-0862">Zinc</keyword>
<comment type="caution">
    <text evidence="5">The sequence shown here is derived from an EMBL/GenBank/DDBJ whole genome shotgun (WGS) entry which is preliminary data.</text>
</comment>
<feature type="domain" description="Alcohol dehydrogenase-like C-terminal" evidence="4">
    <location>
        <begin position="11"/>
        <end position="94"/>
    </location>
</feature>
<evidence type="ECO:0000256" key="3">
    <source>
        <dbReference type="ARBA" id="ARBA00022833"/>
    </source>
</evidence>
<protein>
    <submittedName>
        <fullName evidence="5">Alcohol dehydrogenase</fullName>
    </submittedName>
</protein>
<dbReference type="Gene3D" id="3.90.180.10">
    <property type="entry name" value="Medium-chain alcohol dehydrogenases, catalytic domain"/>
    <property type="match status" value="1"/>
</dbReference>
<dbReference type="Gene3D" id="3.40.50.720">
    <property type="entry name" value="NAD(P)-binding Rossmann-like Domain"/>
    <property type="match status" value="1"/>
</dbReference>
<dbReference type="InterPro" id="IPR036291">
    <property type="entry name" value="NAD(P)-bd_dom_sf"/>
</dbReference>
<comment type="cofactor">
    <cofactor evidence="1">
        <name>Zn(2+)</name>
        <dbReference type="ChEBI" id="CHEBI:29105"/>
    </cofactor>
</comment>
<evidence type="ECO:0000256" key="2">
    <source>
        <dbReference type="ARBA" id="ARBA00022723"/>
    </source>
</evidence>
<dbReference type="EMBL" id="VYYT01000101">
    <property type="protein sequence ID" value="KAK2770122.1"/>
    <property type="molecule type" value="Genomic_DNA"/>
</dbReference>
<dbReference type="AlphaFoldDB" id="A0AAD9YLJ0"/>
<keyword evidence="6" id="KW-1185">Reference proteome</keyword>
<dbReference type="InterPro" id="IPR013149">
    <property type="entry name" value="ADH-like_C"/>
</dbReference>
<evidence type="ECO:0000256" key="1">
    <source>
        <dbReference type="ARBA" id="ARBA00001947"/>
    </source>
</evidence>
<sequence length="134" mass="14955">MALNLLDGMTSLQAEVNAMTEGRGADLVIEAVDLCPALRTTFKIMRPFGVISSIGVHSQDIPWSSKEAYNKNIRLQMGRCPVRSIFKEALELLEEKQECLAFLTSTSMPLSEAKKEYELFNEARVSKVIFNLGL</sequence>
<evidence type="ECO:0000313" key="6">
    <source>
        <dbReference type="Proteomes" id="UP001281614"/>
    </source>
</evidence>
<name>A0AAD9YLJ0_COLKA</name>
<organism evidence="5 6">
    <name type="scientific">Colletotrichum kahawae</name>
    <name type="common">Coffee berry disease fungus</name>
    <dbReference type="NCBI Taxonomy" id="34407"/>
    <lineage>
        <taxon>Eukaryota</taxon>
        <taxon>Fungi</taxon>
        <taxon>Dikarya</taxon>
        <taxon>Ascomycota</taxon>
        <taxon>Pezizomycotina</taxon>
        <taxon>Sordariomycetes</taxon>
        <taxon>Hypocreomycetidae</taxon>
        <taxon>Glomerellales</taxon>
        <taxon>Glomerellaceae</taxon>
        <taxon>Colletotrichum</taxon>
        <taxon>Colletotrichum gloeosporioides species complex</taxon>
    </lineage>
</organism>
<evidence type="ECO:0000259" key="4">
    <source>
        <dbReference type="Pfam" id="PF00107"/>
    </source>
</evidence>
<dbReference type="PANTHER" id="PTHR42813">
    <property type="entry name" value="ZINC-TYPE ALCOHOL DEHYDROGENASE-LIKE"/>
    <property type="match status" value="1"/>
</dbReference>
<dbReference type="PANTHER" id="PTHR42813:SF2">
    <property type="entry name" value="DEHYDROGENASE, ZINC-CONTAINING, PUTATIVE (AFU_ORTHOLOGUE AFUA_2G02810)-RELATED"/>
    <property type="match status" value="1"/>
</dbReference>
<accession>A0AAD9YLJ0</accession>
<dbReference type="Pfam" id="PF00107">
    <property type="entry name" value="ADH_zinc_N"/>
    <property type="match status" value="1"/>
</dbReference>
<evidence type="ECO:0000313" key="5">
    <source>
        <dbReference type="EMBL" id="KAK2770122.1"/>
    </source>
</evidence>
<dbReference type="SUPFAM" id="SSF51735">
    <property type="entry name" value="NAD(P)-binding Rossmann-fold domains"/>
    <property type="match status" value="1"/>
</dbReference>
<dbReference type="Proteomes" id="UP001281614">
    <property type="component" value="Unassembled WGS sequence"/>
</dbReference>
<reference evidence="5" key="1">
    <citation type="submission" date="2023-02" db="EMBL/GenBank/DDBJ databases">
        <title>Colletotrichum kahawae CIFC_Que2 genome sequencing and assembly.</title>
        <authorList>
            <person name="Baroncelli R."/>
        </authorList>
    </citation>
    <scope>NUCLEOTIDE SEQUENCE</scope>
    <source>
        <strain evidence="5">CIFC_Que2</strain>
    </source>
</reference>
<proteinExistence type="predicted"/>